<protein>
    <submittedName>
        <fullName evidence="4">Thylakoid lumenal 16.5 kDa protein</fullName>
    </submittedName>
</protein>
<name>A0A0K9NR54_ZOSMR</name>
<evidence type="ECO:0000256" key="2">
    <source>
        <dbReference type="SAM" id="SignalP"/>
    </source>
</evidence>
<organism evidence="4 5">
    <name type="scientific">Zostera marina</name>
    <name type="common">Eelgrass</name>
    <dbReference type="NCBI Taxonomy" id="29655"/>
    <lineage>
        <taxon>Eukaryota</taxon>
        <taxon>Viridiplantae</taxon>
        <taxon>Streptophyta</taxon>
        <taxon>Embryophyta</taxon>
        <taxon>Tracheophyta</taxon>
        <taxon>Spermatophyta</taxon>
        <taxon>Magnoliopsida</taxon>
        <taxon>Liliopsida</taxon>
        <taxon>Zosteraceae</taxon>
        <taxon>Zostera</taxon>
    </lineage>
</organism>
<dbReference type="InterPro" id="IPR049072">
    <property type="entry name" value="MPH2_C"/>
</dbReference>
<dbReference type="PANTHER" id="PTHR35742">
    <property type="entry name" value="THYLAKOID LUMENAL 16.5 KDA PROTEIN, CHLOROPLASTIC"/>
    <property type="match status" value="1"/>
</dbReference>
<gene>
    <name evidence="4" type="ORF">ZOSMA_6G01840</name>
</gene>
<sequence>MACSSSFLLPLASFSAGSGHSLPAGSGGGKSTGPVVVSCVSRREGVVSSVVAGVCWGLIGAPRSSTASILEADDDLELLERVKKDKKKRIERQELINSSAKETEYLQEVVYKLDKVGQAIEKNDFTAANSILGQDSNAKWIKNINVAFTKLSSNEEEKSEADLFKFSLASLITSVGDRDIESTKLAFVSSATCLQNWATATGLIEQLKGI</sequence>
<dbReference type="GO" id="GO:0010206">
    <property type="term" value="P:photosystem II repair"/>
    <property type="evidence" value="ECO:0007669"/>
    <property type="project" value="InterPro"/>
</dbReference>
<feature type="coiled-coil region" evidence="1">
    <location>
        <begin position="69"/>
        <end position="96"/>
    </location>
</feature>
<dbReference type="Proteomes" id="UP000036987">
    <property type="component" value="Unassembled WGS sequence"/>
</dbReference>
<dbReference type="OrthoDB" id="1924976at2759"/>
<dbReference type="EMBL" id="LFYR01001803">
    <property type="protein sequence ID" value="KMZ59249.1"/>
    <property type="molecule type" value="Genomic_DNA"/>
</dbReference>
<dbReference type="Pfam" id="PF20675">
    <property type="entry name" value="MPH2"/>
    <property type="match status" value="1"/>
</dbReference>
<dbReference type="AlphaFoldDB" id="A0A0K9NR54"/>
<evidence type="ECO:0000259" key="3">
    <source>
        <dbReference type="Pfam" id="PF20675"/>
    </source>
</evidence>
<feature type="domain" description="Maintenance of Photosystem II under High light 2 C-terminal" evidence="3">
    <location>
        <begin position="105"/>
        <end position="210"/>
    </location>
</feature>
<dbReference type="PANTHER" id="PTHR35742:SF1">
    <property type="entry name" value="THYLAKOID LUMENAL 16.5 KDA PROTEIN, CHLOROPLASTIC"/>
    <property type="match status" value="1"/>
</dbReference>
<dbReference type="InterPro" id="IPR038862">
    <property type="entry name" value="MPH2"/>
</dbReference>
<feature type="signal peptide" evidence="2">
    <location>
        <begin position="1"/>
        <end position="19"/>
    </location>
</feature>
<dbReference type="OMA" id="ACRAKFR"/>
<evidence type="ECO:0000256" key="1">
    <source>
        <dbReference type="SAM" id="Coils"/>
    </source>
</evidence>
<evidence type="ECO:0000313" key="4">
    <source>
        <dbReference type="EMBL" id="KMZ59249.1"/>
    </source>
</evidence>
<keyword evidence="2" id="KW-0732">Signal</keyword>
<evidence type="ECO:0000313" key="5">
    <source>
        <dbReference type="Proteomes" id="UP000036987"/>
    </source>
</evidence>
<feature type="chain" id="PRO_5005527113" evidence="2">
    <location>
        <begin position="20"/>
        <end position="210"/>
    </location>
</feature>
<proteinExistence type="predicted"/>
<comment type="caution">
    <text evidence="4">The sequence shown here is derived from an EMBL/GenBank/DDBJ whole genome shotgun (WGS) entry which is preliminary data.</text>
</comment>
<keyword evidence="1" id="KW-0175">Coiled coil</keyword>
<reference evidence="5" key="1">
    <citation type="journal article" date="2016" name="Nature">
        <title>The genome of the seagrass Zostera marina reveals angiosperm adaptation to the sea.</title>
        <authorList>
            <person name="Olsen J.L."/>
            <person name="Rouze P."/>
            <person name="Verhelst B."/>
            <person name="Lin Y.-C."/>
            <person name="Bayer T."/>
            <person name="Collen J."/>
            <person name="Dattolo E."/>
            <person name="De Paoli E."/>
            <person name="Dittami S."/>
            <person name="Maumus F."/>
            <person name="Michel G."/>
            <person name="Kersting A."/>
            <person name="Lauritano C."/>
            <person name="Lohaus R."/>
            <person name="Toepel M."/>
            <person name="Tonon T."/>
            <person name="Vanneste K."/>
            <person name="Amirebrahimi M."/>
            <person name="Brakel J."/>
            <person name="Bostroem C."/>
            <person name="Chovatia M."/>
            <person name="Grimwood J."/>
            <person name="Jenkins J.W."/>
            <person name="Jueterbock A."/>
            <person name="Mraz A."/>
            <person name="Stam W.T."/>
            <person name="Tice H."/>
            <person name="Bornberg-Bauer E."/>
            <person name="Green P.J."/>
            <person name="Pearson G.A."/>
            <person name="Procaccini G."/>
            <person name="Duarte C.M."/>
            <person name="Schmutz J."/>
            <person name="Reusch T.B.H."/>
            <person name="Van de Peer Y."/>
        </authorList>
    </citation>
    <scope>NUCLEOTIDE SEQUENCE [LARGE SCALE GENOMIC DNA]</scope>
    <source>
        <strain evidence="5">cv. Finnish</strain>
    </source>
</reference>
<accession>A0A0K9NR54</accession>
<keyword evidence="5" id="KW-1185">Reference proteome</keyword>